<dbReference type="Proteomes" id="UP000323317">
    <property type="component" value="Unassembled WGS sequence"/>
</dbReference>
<dbReference type="PANTHER" id="PTHR42913">
    <property type="entry name" value="APOPTOSIS-INDUCING FACTOR 1"/>
    <property type="match status" value="1"/>
</dbReference>
<comment type="similarity">
    <text evidence="2">Belongs to the NADH dehydrogenase family.</text>
</comment>
<keyword evidence="5" id="KW-0560">Oxidoreductase</keyword>
<dbReference type="AlphaFoldDB" id="A0A5D4KEJ4"/>
<dbReference type="SUPFAM" id="SSF51905">
    <property type="entry name" value="FAD/NAD(P)-binding domain"/>
    <property type="match status" value="2"/>
</dbReference>
<protein>
    <recommendedName>
        <fullName evidence="6">FAD/NAD(P)-binding domain-containing protein</fullName>
    </recommendedName>
</protein>
<dbReference type="RefSeq" id="WP_148947066.1">
    <property type="nucleotide sequence ID" value="NZ_VTEH01000008.1"/>
</dbReference>
<evidence type="ECO:0000256" key="2">
    <source>
        <dbReference type="ARBA" id="ARBA00005272"/>
    </source>
</evidence>
<evidence type="ECO:0000313" key="8">
    <source>
        <dbReference type="Proteomes" id="UP000323317"/>
    </source>
</evidence>
<accession>A0A5D4KEJ4</accession>
<evidence type="ECO:0000256" key="5">
    <source>
        <dbReference type="ARBA" id="ARBA00023002"/>
    </source>
</evidence>
<keyword evidence="3" id="KW-0285">Flavoprotein</keyword>
<dbReference type="GO" id="GO:0019646">
    <property type="term" value="P:aerobic electron transport chain"/>
    <property type="evidence" value="ECO:0007669"/>
    <property type="project" value="TreeGrafter"/>
</dbReference>
<feature type="domain" description="FAD/NAD(P)-binding" evidence="6">
    <location>
        <begin position="6"/>
        <end position="279"/>
    </location>
</feature>
<dbReference type="InterPro" id="IPR036188">
    <property type="entry name" value="FAD/NAD-bd_sf"/>
</dbReference>
<name>A0A5D4KEJ4_9BACI</name>
<dbReference type="InterPro" id="IPR051169">
    <property type="entry name" value="NADH-Q_oxidoreductase"/>
</dbReference>
<dbReference type="GO" id="GO:0003955">
    <property type="term" value="F:NAD(P)H dehydrogenase (quinone) activity"/>
    <property type="evidence" value="ECO:0007669"/>
    <property type="project" value="TreeGrafter"/>
</dbReference>
<comment type="cofactor">
    <cofactor evidence="1">
        <name>FAD</name>
        <dbReference type="ChEBI" id="CHEBI:57692"/>
    </cofactor>
</comment>
<keyword evidence="4" id="KW-0274">FAD</keyword>
<evidence type="ECO:0000256" key="1">
    <source>
        <dbReference type="ARBA" id="ARBA00001974"/>
    </source>
</evidence>
<comment type="caution">
    <text evidence="7">The sequence shown here is derived from an EMBL/GenBank/DDBJ whole genome shotgun (WGS) entry which is preliminary data.</text>
</comment>
<dbReference type="Pfam" id="PF07992">
    <property type="entry name" value="Pyr_redox_2"/>
    <property type="match status" value="1"/>
</dbReference>
<sequence length="357" mass="40191">MKKLLLAGGGHSHIQVLKRLKEEPLKEVDITLISPSNYQYFPELFPGYAKDRYAEKRIRADLEKLAEDAGVKWKEGALLSIDPGQKLALTADGEILEFDIISLNIGSMTSGTDKISLSENIYTVKPNYQFTTAVKAVRGVDNPVIIGENAAAVEIAASVQAWRTKKNIQSPVTVIAENRLVPEMEENISEAIANRLRESGIILFEGETIKKMEENKIFINSEEIPFDKLLWLQKPKAPDLFKLSKLPVEENGYLSIEKTLQVKEYPFIFGAGESAVIKDHQPFTHSLYTSRKQGDVLFTNIRGFMDTGEGELIEELHIPILLELGNKQGFAVFRNRPLFGKIPWALRQIQNKKLLKN</sequence>
<organism evidence="7 8">
    <name type="scientific">Rossellomorea vietnamensis</name>
    <dbReference type="NCBI Taxonomy" id="218284"/>
    <lineage>
        <taxon>Bacteria</taxon>
        <taxon>Bacillati</taxon>
        <taxon>Bacillota</taxon>
        <taxon>Bacilli</taxon>
        <taxon>Bacillales</taxon>
        <taxon>Bacillaceae</taxon>
        <taxon>Rossellomorea</taxon>
    </lineage>
</organism>
<evidence type="ECO:0000256" key="3">
    <source>
        <dbReference type="ARBA" id="ARBA00022630"/>
    </source>
</evidence>
<dbReference type="PANTHER" id="PTHR42913:SF9">
    <property type="entry name" value="SLR1591 PROTEIN"/>
    <property type="match status" value="1"/>
</dbReference>
<dbReference type="EMBL" id="VTEH01000008">
    <property type="protein sequence ID" value="TYR75145.1"/>
    <property type="molecule type" value="Genomic_DNA"/>
</dbReference>
<dbReference type="InterPro" id="IPR023753">
    <property type="entry name" value="FAD/NAD-binding_dom"/>
</dbReference>
<evidence type="ECO:0000256" key="4">
    <source>
        <dbReference type="ARBA" id="ARBA00022827"/>
    </source>
</evidence>
<gene>
    <name evidence="7" type="ORF">FZC79_12075</name>
</gene>
<evidence type="ECO:0000313" key="7">
    <source>
        <dbReference type="EMBL" id="TYR75145.1"/>
    </source>
</evidence>
<reference evidence="7 8" key="1">
    <citation type="submission" date="2019-08" db="EMBL/GenBank/DDBJ databases">
        <title>Bacillus genomes from the desert of Cuatro Cienegas, Coahuila.</title>
        <authorList>
            <person name="Olmedo-Alvarez G."/>
        </authorList>
    </citation>
    <scope>NUCLEOTIDE SEQUENCE [LARGE SCALE GENOMIC DNA]</scope>
    <source>
        <strain evidence="7 8">CH40_1T</strain>
    </source>
</reference>
<proteinExistence type="inferred from homology"/>
<evidence type="ECO:0000259" key="6">
    <source>
        <dbReference type="Pfam" id="PF07992"/>
    </source>
</evidence>
<dbReference type="Gene3D" id="3.50.50.100">
    <property type="match status" value="1"/>
</dbReference>